<feature type="transmembrane region" description="Helical" evidence="5">
    <location>
        <begin position="135"/>
        <end position="154"/>
    </location>
</feature>
<gene>
    <name evidence="6" type="ORF">CFD26_107067</name>
</gene>
<dbReference type="Pfam" id="PF04193">
    <property type="entry name" value="PQ-loop"/>
    <property type="match status" value="1"/>
</dbReference>
<evidence type="ECO:0000313" key="7">
    <source>
        <dbReference type="Proteomes" id="UP000215289"/>
    </source>
</evidence>
<dbReference type="PANTHER" id="PTHR16201">
    <property type="entry name" value="SEVEN TRANSMEMBRANE PROTEIN 1-RELATED"/>
    <property type="match status" value="1"/>
</dbReference>
<dbReference type="InterPro" id="IPR006603">
    <property type="entry name" value="PQ-loop_rpt"/>
</dbReference>
<evidence type="ECO:0000256" key="5">
    <source>
        <dbReference type="SAM" id="Phobius"/>
    </source>
</evidence>
<feature type="transmembrane region" description="Helical" evidence="5">
    <location>
        <begin position="166"/>
        <end position="187"/>
    </location>
</feature>
<keyword evidence="4 5" id="KW-0472">Membrane</keyword>
<reference evidence="6 7" key="1">
    <citation type="submission" date="2018-08" db="EMBL/GenBank/DDBJ databases">
        <title>Draft genome sequences of two Aspergillus turcosus clinical strains isolated from bronchoalveolar lavage fluid: one azole-susceptible and the other azole-resistant.</title>
        <authorList>
            <person name="Parent-Michaud M."/>
            <person name="Dufresne P.J."/>
            <person name="Fournier E."/>
            <person name="Martineau C."/>
            <person name="Moreira S."/>
            <person name="Perkins V."/>
            <person name="De Repentigny L."/>
            <person name="Dufresne S.F."/>
        </authorList>
    </citation>
    <scope>NUCLEOTIDE SEQUENCE [LARGE SCALE GENOMIC DNA]</scope>
    <source>
        <strain evidence="6">HMR AF 1038</strain>
    </source>
</reference>
<keyword evidence="3 5" id="KW-1133">Transmembrane helix</keyword>
<accession>A0A229X8S2</accession>
<organism evidence="6 7">
    <name type="scientific">Aspergillus turcosus</name>
    <dbReference type="NCBI Taxonomy" id="1245748"/>
    <lineage>
        <taxon>Eukaryota</taxon>
        <taxon>Fungi</taxon>
        <taxon>Dikarya</taxon>
        <taxon>Ascomycota</taxon>
        <taxon>Pezizomycotina</taxon>
        <taxon>Eurotiomycetes</taxon>
        <taxon>Eurotiomycetidae</taxon>
        <taxon>Eurotiales</taxon>
        <taxon>Aspergillaceae</taxon>
        <taxon>Aspergillus</taxon>
        <taxon>Aspergillus subgen. Fumigati</taxon>
    </lineage>
</organism>
<dbReference type="GO" id="GO:0016020">
    <property type="term" value="C:membrane"/>
    <property type="evidence" value="ECO:0007669"/>
    <property type="project" value="UniProtKB-SubCell"/>
</dbReference>
<keyword evidence="7" id="KW-1185">Reference proteome</keyword>
<dbReference type="Gene3D" id="1.20.1280.290">
    <property type="match status" value="1"/>
</dbReference>
<feature type="transmembrane region" description="Helical" evidence="5">
    <location>
        <begin position="193"/>
        <end position="216"/>
    </location>
</feature>
<dbReference type="Proteomes" id="UP000215289">
    <property type="component" value="Unassembled WGS sequence"/>
</dbReference>
<name>A0A229X8S2_9EURO</name>
<sequence length="283" mass="31502">MADTENITVASNVLGTIGTVLWCIQLIPQIWYNWKQKKTDGLPPSMMFLWASCAVPMGAYLILQKVNIPLQIQPQIFGFFSLISWGQVLYYNHNYSRVKAISVVVGTGVLFGGLEALLILTLRIPYNKGVTWPDLVVGVVAAVLLASGLLPPYFELWKRDGRVIGFNWTFLAIDTLGGLFSLFALAAQGTFDILGGIMYIIVVILEAGIYVSHIVWRIRYRKLRKEAKAAGVSIDEMLSMHRGESEQVNATEKRPGDIESQITGEEREALAEVVEQPELNERA</sequence>
<feature type="transmembrane region" description="Helical" evidence="5">
    <location>
        <begin position="12"/>
        <end position="34"/>
    </location>
</feature>
<dbReference type="OrthoDB" id="407617at2759"/>
<dbReference type="AlphaFoldDB" id="A0A229X8S2"/>
<evidence type="ECO:0000256" key="3">
    <source>
        <dbReference type="ARBA" id="ARBA00022989"/>
    </source>
</evidence>
<protein>
    <recommendedName>
        <fullName evidence="8">PQ loop repeat protein</fullName>
    </recommendedName>
</protein>
<proteinExistence type="predicted"/>
<comment type="subcellular location">
    <subcellularLocation>
        <location evidence="1">Membrane</location>
        <topology evidence="1">Multi-pass membrane protein</topology>
    </subcellularLocation>
</comment>
<dbReference type="PANTHER" id="PTHR16201:SF37">
    <property type="entry name" value="PQ-LOOP REPEAT-CONTAINING PROTEIN"/>
    <property type="match status" value="1"/>
</dbReference>
<dbReference type="EMBL" id="NIDN02000010">
    <property type="protein sequence ID" value="RLM00883.1"/>
    <property type="molecule type" value="Genomic_DNA"/>
</dbReference>
<feature type="transmembrane region" description="Helical" evidence="5">
    <location>
        <begin position="46"/>
        <end position="63"/>
    </location>
</feature>
<evidence type="ECO:0000256" key="4">
    <source>
        <dbReference type="ARBA" id="ARBA00023136"/>
    </source>
</evidence>
<evidence type="ECO:0008006" key="8">
    <source>
        <dbReference type="Google" id="ProtNLM"/>
    </source>
</evidence>
<dbReference type="SMART" id="SM00679">
    <property type="entry name" value="CTNS"/>
    <property type="match status" value="2"/>
</dbReference>
<comment type="caution">
    <text evidence="6">The sequence shown here is derived from an EMBL/GenBank/DDBJ whole genome shotgun (WGS) entry which is preliminary data.</text>
</comment>
<evidence type="ECO:0000256" key="2">
    <source>
        <dbReference type="ARBA" id="ARBA00022692"/>
    </source>
</evidence>
<dbReference type="InterPro" id="IPR051415">
    <property type="entry name" value="LAAT-1"/>
</dbReference>
<keyword evidence="2 5" id="KW-0812">Transmembrane</keyword>
<evidence type="ECO:0000313" key="6">
    <source>
        <dbReference type="EMBL" id="RLM00883.1"/>
    </source>
</evidence>
<evidence type="ECO:0000256" key="1">
    <source>
        <dbReference type="ARBA" id="ARBA00004141"/>
    </source>
</evidence>
<feature type="transmembrane region" description="Helical" evidence="5">
    <location>
        <begin position="103"/>
        <end position="123"/>
    </location>
</feature>